<evidence type="ECO:0000256" key="1">
    <source>
        <dbReference type="SAM" id="Phobius"/>
    </source>
</evidence>
<feature type="signal peptide" evidence="2">
    <location>
        <begin position="1"/>
        <end position="22"/>
    </location>
</feature>
<organism evidence="3 4">
    <name type="scientific">Ruegeria meonggei</name>
    <dbReference type="NCBI Taxonomy" id="1446476"/>
    <lineage>
        <taxon>Bacteria</taxon>
        <taxon>Pseudomonadati</taxon>
        <taxon>Pseudomonadota</taxon>
        <taxon>Alphaproteobacteria</taxon>
        <taxon>Rhodobacterales</taxon>
        <taxon>Roseobacteraceae</taxon>
        <taxon>Ruegeria</taxon>
    </lineage>
</organism>
<evidence type="ECO:0000313" key="4">
    <source>
        <dbReference type="Proteomes" id="UP000193778"/>
    </source>
</evidence>
<evidence type="ECO:0008006" key="5">
    <source>
        <dbReference type="Google" id="ProtNLM"/>
    </source>
</evidence>
<dbReference type="EMBL" id="FWFP01000009">
    <property type="protein sequence ID" value="SLN62101.1"/>
    <property type="molecule type" value="Genomic_DNA"/>
</dbReference>
<evidence type="ECO:0000256" key="2">
    <source>
        <dbReference type="SAM" id="SignalP"/>
    </source>
</evidence>
<dbReference type="OrthoDB" id="7864696at2"/>
<name>A0A1X6ZVJ3_9RHOB</name>
<keyword evidence="1" id="KW-0472">Membrane</keyword>
<keyword evidence="4" id="KW-1185">Reference proteome</keyword>
<feature type="chain" id="PRO_5013163290" description="PEP-CTERM protein-sorting domain-containing protein" evidence="2">
    <location>
        <begin position="23"/>
        <end position="248"/>
    </location>
</feature>
<dbReference type="AlphaFoldDB" id="A0A1X6ZVJ3"/>
<proteinExistence type="predicted"/>
<keyword evidence="2" id="KW-0732">Signal</keyword>
<reference evidence="4" key="1">
    <citation type="submission" date="2017-03" db="EMBL/GenBank/DDBJ databases">
        <authorList>
            <person name="Rodrigo-Torres L."/>
            <person name="Arahal R.D."/>
            <person name="Lucena T."/>
        </authorList>
    </citation>
    <scope>NUCLEOTIDE SEQUENCE [LARGE SCALE GENOMIC DNA]</scope>
    <source>
        <strain evidence="4">CECT 8411</strain>
    </source>
</reference>
<sequence length="248" mass="25531">MNLSRVLIAASVSACWAFSAHALTIDVVEYSEASYNSIYGSGSGILEGFETHGATYGQGEVANGFSTSVGTFSTLGGIGSGGTVSGLPGNSGSMLALREGNVFGRENLSPNGSWFLDSNDTWGLSWDVALAGGKAFDKLTFALSDGSDAGGFLRITAGGESHELRTDRRLSDGNVRLVTINFGAPTKTAGISLANYTALGGDVARRNDGFSIDAIQVAAVPLPPSILLLGGALFSLGFVTHRRRKAAA</sequence>
<keyword evidence="1" id="KW-0812">Transmembrane</keyword>
<evidence type="ECO:0000313" key="3">
    <source>
        <dbReference type="EMBL" id="SLN62101.1"/>
    </source>
</evidence>
<keyword evidence="1" id="KW-1133">Transmembrane helix</keyword>
<accession>A0A1X6ZVJ3</accession>
<feature type="transmembrane region" description="Helical" evidence="1">
    <location>
        <begin position="220"/>
        <end position="239"/>
    </location>
</feature>
<dbReference type="RefSeq" id="WP_143534917.1">
    <property type="nucleotide sequence ID" value="NZ_FWFP01000009.1"/>
</dbReference>
<gene>
    <name evidence="3" type="ORF">RUM8411_03044</name>
</gene>
<protein>
    <recommendedName>
        <fullName evidence="5">PEP-CTERM protein-sorting domain-containing protein</fullName>
    </recommendedName>
</protein>
<dbReference type="Proteomes" id="UP000193778">
    <property type="component" value="Unassembled WGS sequence"/>
</dbReference>